<dbReference type="EMBL" id="CP182909">
    <property type="protein sequence ID" value="XPM66526.1"/>
    <property type="molecule type" value="Genomic_DNA"/>
</dbReference>
<sequence>MSAMNPNLLLSILPPNSTLTSFQQSLLVIVPTEQQAARFWIALEKLLLGNIWLLEEFDWLVVYSADGHCCEFVNLHFFWISCSIKRSQVRLTSNLLQSKNRLQLLLKRLRLLFSRNFPQYLISFYRKLAHQISQLLHSNLSGIFR</sequence>
<proteinExistence type="predicted"/>
<evidence type="ECO:0000313" key="1">
    <source>
        <dbReference type="EMBL" id="XPM66526.1"/>
    </source>
</evidence>
<gene>
    <name evidence="1" type="ORF">BH720_015235</name>
</gene>
<reference evidence="1 2" key="1">
    <citation type="journal article" date="2016" name="Genome Announc.">
        <title>Draft Genome Sequence of the Thermotolerant Cyanobacterium Desertifilum sp. IPPAS B-1220.</title>
        <authorList>
            <person name="Mironov K.S."/>
            <person name="Sinetova M.A."/>
            <person name="Bolatkhan K."/>
            <person name="Zayadan B.K."/>
            <person name="Ustinova V.V."/>
            <person name="Kupriyanova E.V."/>
            <person name="Skrypnik A.N."/>
            <person name="Gogoleva N.E."/>
            <person name="Gogolev Y.V."/>
            <person name="Los D.A."/>
        </authorList>
    </citation>
    <scope>NUCLEOTIDE SEQUENCE [LARGE SCALE GENOMIC DNA]</scope>
    <source>
        <strain evidence="1 2">IPPAS B-1220</strain>
    </source>
</reference>
<name>A0ACD5H2Z0_9CYAN</name>
<organism evidence="1 2">
    <name type="scientific">Desertifilum tharense IPPAS B-1220</name>
    <dbReference type="NCBI Taxonomy" id="1781255"/>
    <lineage>
        <taxon>Bacteria</taxon>
        <taxon>Bacillati</taxon>
        <taxon>Cyanobacteriota</taxon>
        <taxon>Cyanophyceae</taxon>
        <taxon>Desertifilales</taxon>
        <taxon>Desertifilaceae</taxon>
        <taxon>Desertifilum</taxon>
    </lineage>
</organism>
<evidence type="ECO:0000313" key="2">
    <source>
        <dbReference type="Proteomes" id="UP000095472"/>
    </source>
</evidence>
<dbReference type="Proteomes" id="UP000095472">
    <property type="component" value="Chromosome"/>
</dbReference>
<protein>
    <submittedName>
        <fullName evidence="1">Uncharacterized protein</fullName>
    </submittedName>
</protein>
<accession>A0ACD5H2Z0</accession>
<keyword evidence="2" id="KW-1185">Reference proteome</keyword>